<name>A0A225CZ62_9BACT</name>
<dbReference type="EMBL" id="NIDE01000017">
    <property type="protein sequence ID" value="OWK36588.1"/>
    <property type="molecule type" value="Genomic_DNA"/>
</dbReference>
<comment type="caution">
    <text evidence="2">The sequence shown here is derived from an EMBL/GenBank/DDBJ whole genome shotgun (WGS) entry which is preliminary data.</text>
</comment>
<dbReference type="AlphaFoldDB" id="A0A225CZ62"/>
<reference evidence="5" key="1">
    <citation type="submission" date="2017-06" db="EMBL/GenBank/DDBJ databases">
        <title>Genome analysis of Fimbriiglobus ruber SP5, the first member of the order Planctomycetales with confirmed chitinolytic capability.</title>
        <authorList>
            <person name="Ravin N.V."/>
            <person name="Rakitin A.L."/>
            <person name="Ivanova A.A."/>
            <person name="Beletsky A.V."/>
            <person name="Kulichevskaya I.S."/>
            <person name="Mardanov A.V."/>
            <person name="Dedysh S.N."/>
        </authorList>
    </citation>
    <scope>NUCLEOTIDE SEQUENCE [LARGE SCALE GENOMIC DNA]</scope>
    <source>
        <strain evidence="5">SP5</strain>
    </source>
</reference>
<evidence type="ECO:0000313" key="5">
    <source>
        <dbReference type="Proteomes" id="UP000214646"/>
    </source>
</evidence>
<evidence type="ECO:0000256" key="1">
    <source>
        <dbReference type="SAM" id="MobiDB-lite"/>
    </source>
</evidence>
<dbReference type="EMBL" id="NIDE01000020">
    <property type="protein sequence ID" value="OWK34657.1"/>
    <property type="molecule type" value="Genomic_DNA"/>
</dbReference>
<dbReference type="Proteomes" id="UP000214646">
    <property type="component" value="Unassembled WGS sequence"/>
</dbReference>
<proteinExistence type="predicted"/>
<sequence>MFQVSGCKMDGCRVRSGKRPELVTGPDIPTRMGTMSPTPDRHARIEALLTQLRPAAEDALRRMAEQLVDRPDTELFGDIEYRLRDAAHDLATTAHQTGLEARKKGGTRGRASCARSAGRTPGSTPGGPAGS</sequence>
<evidence type="ECO:0000313" key="3">
    <source>
        <dbReference type="EMBL" id="OWK34657.1"/>
    </source>
</evidence>
<keyword evidence="5" id="KW-1185">Reference proteome</keyword>
<feature type="compositionally biased region" description="Low complexity" evidence="1">
    <location>
        <begin position="109"/>
        <end position="123"/>
    </location>
</feature>
<evidence type="ECO:0000313" key="4">
    <source>
        <dbReference type="EMBL" id="OWK36588.1"/>
    </source>
</evidence>
<gene>
    <name evidence="4" type="ORF">FRUB_09151</name>
    <name evidence="2" type="ORF">FRUB_10602</name>
    <name evidence="3" type="ORF">FRUB_10628</name>
</gene>
<accession>A0A225CZ62</accession>
<organism evidence="2 5">
    <name type="scientific">Fimbriiglobus ruber</name>
    <dbReference type="NCBI Taxonomy" id="1908690"/>
    <lineage>
        <taxon>Bacteria</taxon>
        <taxon>Pseudomonadati</taxon>
        <taxon>Planctomycetota</taxon>
        <taxon>Planctomycetia</taxon>
        <taxon>Gemmatales</taxon>
        <taxon>Gemmataceae</taxon>
        <taxon>Fimbriiglobus</taxon>
    </lineage>
</organism>
<dbReference type="EMBL" id="NIDE01000020">
    <property type="protein sequence ID" value="OWK34631.1"/>
    <property type="molecule type" value="Genomic_DNA"/>
</dbReference>
<protein>
    <submittedName>
        <fullName evidence="2">N-carbamoylputrescine amidase / Omega amidase</fullName>
    </submittedName>
</protein>
<reference evidence="2" key="2">
    <citation type="journal article" date="2018" name="Appl. Environ. Microbiol.">
        <title>Genome Analysis of Fimbriiglobus ruber SP5(T), a Planctomycete with Confirmed Chitinolytic Capability.</title>
        <authorList>
            <person name="Ravin N.V."/>
            <person name="Rakitin A.L."/>
            <person name="Ivanova A.A."/>
            <person name="Beletsky A.V."/>
            <person name="Kulichevskaya I.S."/>
            <person name="Mardanov A.V."/>
            <person name="Dedysh S.N."/>
        </authorList>
    </citation>
    <scope>NUCLEOTIDE SEQUENCE</scope>
    <source>
        <strain evidence="2">SP5</strain>
    </source>
</reference>
<feature type="region of interest" description="Disordered" evidence="1">
    <location>
        <begin position="94"/>
        <end position="131"/>
    </location>
</feature>
<evidence type="ECO:0000313" key="2">
    <source>
        <dbReference type="EMBL" id="OWK34631.1"/>
    </source>
</evidence>
<feature type="region of interest" description="Disordered" evidence="1">
    <location>
        <begin position="14"/>
        <end position="39"/>
    </location>
</feature>